<evidence type="ECO:0000313" key="3">
    <source>
        <dbReference type="Proteomes" id="UP000534286"/>
    </source>
</evidence>
<evidence type="ECO:0000256" key="1">
    <source>
        <dbReference type="SAM" id="Phobius"/>
    </source>
</evidence>
<keyword evidence="3" id="KW-1185">Reference proteome</keyword>
<dbReference type="AlphaFoldDB" id="A0A7W7RVW0"/>
<keyword evidence="1" id="KW-0472">Membrane</keyword>
<accession>A0A7W7RVW0</accession>
<protein>
    <submittedName>
        <fullName evidence="2">Uncharacterized protein</fullName>
    </submittedName>
</protein>
<dbReference type="Proteomes" id="UP000534286">
    <property type="component" value="Unassembled WGS sequence"/>
</dbReference>
<keyword evidence="1" id="KW-0812">Transmembrane</keyword>
<gene>
    <name evidence="2" type="ORF">FHR32_002626</name>
</gene>
<comment type="caution">
    <text evidence="2">The sequence shown here is derived from an EMBL/GenBank/DDBJ whole genome shotgun (WGS) entry which is preliminary data.</text>
</comment>
<sequence>MAEDFLNDADVHTLLDEERRSRVTSVVHPDVPYSGLLENHLPHLPILGAFDRATVRGGEHEVVVLPAVPRLEAFRGLDLAVCLEERQEFGWALEGELALALALPEDDASARAFWAPIGVARAVLETDLLVAGVPLLLAVRLTAGVVSVIPALLLAGPAVPLLAALVRV</sequence>
<keyword evidence="1" id="KW-1133">Transmembrane helix</keyword>
<feature type="transmembrane region" description="Helical" evidence="1">
    <location>
        <begin position="145"/>
        <end position="166"/>
    </location>
</feature>
<dbReference type="EMBL" id="JACHJU010000001">
    <property type="protein sequence ID" value="MBB4938321.1"/>
    <property type="molecule type" value="Genomic_DNA"/>
</dbReference>
<evidence type="ECO:0000313" key="2">
    <source>
        <dbReference type="EMBL" id="MBB4938321.1"/>
    </source>
</evidence>
<name>A0A7W7RVW0_9ACTN</name>
<organism evidence="2 3">
    <name type="scientific">Streptosporangium album</name>
    <dbReference type="NCBI Taxonomy" id="47479"/>
    <lineage>
        <taxon>Bacteria</taxon>
        <taxon>Bacillati</taxon>
        <taxon>Actinomycetota</taxon>
        <taxon>Actinomycetes</taxon>
        <taxon>Streptosporangiales</taxon>
        <taxon>Streptosporangiaceae</taxon>
        <taxon>Streptosporangium</taxon>
    </lineage>
</organism>
<proteinExistence type="predicted"/>
<reference evidence="2 3" key="1">
    <citation type="submission" date="2020-08" db="EMBL/GenBank/DDBJ databases">
        <title>Sequencing the genomes of 1000 actinobacteria strains.</title>
        <authorList>
            <person name="Klenk H.-P."/>
        </authorList>
    </citation>
    <scope>NUCLEOTIDE SEQUENCE [LARGE SCALE GENOMIC DNA]</scope>
    <source>
        <strain evidence="2 3">DSM 43023</strain>
    </source>
</reference>